<dbReference type="PROSITE" id="PS50887">
    <property type="entry name" value="GGDEF"/>
    <property type="match status" value="1"/>
</dbReference>
<dbReference type="InterPro" id="IPR043128">
    <property type="entry name" value="Rev_trsase/Diguanyl_cyclase"/>
</dbReference>
<gene>
    <name evidence="3" type="ORF">GCM10008938_34960</name>
</gene>
<feature type="domain" description="GGDEF" evidence="2">
    <location>
        <begin position="216"/>
        <end position="345"/>
    </location>
</feature>
<dbReference type="Pfam" id="PF00990">
    <property type="entry name" value="GGDEF"/>
    <property type="match status" value="1"/>
</dbReference>
<reference evidence="4" key="1">
    <citation type="journal article" date="2019" name="Int. J. Syst. Evol. Microbiol.">
        <title>The Global Catalogue of Microorganisms (GCM) 10K type strain sequencing project: providing services to taxonomists for standard genome sequencing and annotation.</title>
        <authorList>
            <consortium name="The Broad Institute Genomics Platform"/>
            <consortium name="The Broad Institute Genome Sequencing Center for Infectious Disease"/>
            <person name="Wu L."/>
            <person name="Ma J."/>
        </authorList>
    </citation>
    <scope>NUCLEOTIDE SEQUENCE [LARGE SCALE GENOMIC DNA]</scope>
    <source>
        <strain evidence="4">JCM 14370</strain>
    </source>
</reference>
<feature type="transmembrane region" description="Helical" evidence="1">
    <location>
        <begin position="126"/>
        <end position="142"/>
    </location>
</feature>
<dbReference type="SUPFAM" id="SSF55073">
    <property type="entry name" value="Nucleotide cyclase"/>
    <property type="match status" value="1"/>
</dbReference>
<feature type="transmembrane region" description="Helical" evidence="1">
    <location>
        <begin position="12"/>
        <end position="33"/>
    </location>
</feature>
<feature type="transmembrane region" description="Helical" evidence="1">
    <location>
        <begin position="154"/>
        <end position="173"/>
    </location>
</feature>
<dbReference type="PANTHER" id="PTHR45138">
    <property type="entry name" value="REGULATORY COMPONENTS OF SENSORY TRANSDUCTION SYSTEM"/>
    <property type="match status" value="1"/>
</dbReference>
<dbReference type="Proteomes" id="UP000632222">
    <property type="component" value="Unassembled WGS sequence"/>
</dbReference>
<sequence>MFDAAVIRRRIYLLLGILVTLGGVVAAYTLQFSVEVQNVSQTLLGLGAAVLLGFFLRNRIALKTLEHVSMGLFIVFWLSRFLVEILSPVYVLGSLPLRSDTGLIILTLMVFIALPVLTAMRIAQGLYLVFICFPWLVLMLVPERRGMLMLDDFLRTQLITSVIVGLVYVLGVYKEQWVREHERNHWLHQIAYTDLLTGALNRRRLYEVLETQLTESRFSVILFDLDHFKRINDRYGHATGDEVLKRASEKAREVLRQHDHLGRWGGEEFLILLPSTSLEEAQKVAEQIRESFLTSAVQDLQGFSASFGVAEHAPQESHDALIHRADQALYQAKANGRNCVVRFGEHFQLSGAG</sequence>
<name>A0ABQ2D6U7_9DEIO</name>
<dbReference type="Gene3D" id="3.30.70.270">
    <property type="match status" value="1"/>
</dbReference>
<feature type="transmembrane region" description="Helical" evidence="1">
    <location>
        <begin position="39"/>
        <end position="56"/>
    </location>
</feature>
<feature type="transmembrane region" description="Helical" evidence="1">
    <location>
        <begin position="68"/>
        <end position="90"/>
    </location>
</feature>
<keyword evidence="4" id="KW-1185">Reference proteome</keyword>
<dbReference type="EMBL" id="BMOD01000015">
    <property type="protein sequence ID" value="GGJ45646.1"/>
    <property type="molecule type" value="Genomic_DNA"/>
</dbReference>
<evidence type="ECO:0000256" key="1">
    <source>
        <dbReference type="SAM" id="Phobius"/>
    </source>
</evidence>
<evidence type="ECO:0000313" key="4">
    <source>
        <dbReference type="Proteomes" id="UP000632222"/>
    </source>
</evidence>
<dbReference type="CDD" id="cd01949">
    <property type="entry name" value="GGDEF"/>
    <property type="match status" value="1"/>
</dbReference>
<dbReference type="InterPro" id="IPR000160">
    <property type="entry name" value="GGDEF_dom"/>
</dbReference>
<dbReference type="PANTHER" id="PTHR45138:SF9">
    <property type="entry name" value="DIGUANYLATE CYCLASE DGCM-RELATED"/>
    <property type="match status" value="1"/>
</dbReference>
<keyword evidence="1" id="KW-0812">Transmembrane</keyword>
<dbReference type="SMART" id="SM00267">
    <property type="entry name" value="GGDEF"/>
    <property type="match status" value="1"/>
</dbReference>
<keyword evidence="1" id="KW-1133">Transmembrane helix</keyword>
<accession>A0ABQ2D6U7</accession>
<dbReference type="InterPro" id="IPR029787">
    <property type="entry name" value="Nucleotide_cyclase"/>
</dbReference>
<dbReference type="NCBIfam" id="TIGR00254">
    <property type="entry name" value="GGDEF"/>
    <property type="match status" value="1"/>
</dbReference>
<feature type="transmembrane region" description="Helical" evidence="1">
    <location>
        <begin position="102"/>
        <end position="119"/>
    </location>
</feature>
<comment type="caution">
    <text evidence="3">The sequence shown here is derived from an EMBL/GenBank/DDBJ whole genome shotgun (WGS) entry which is preliminary data.</text>
</comment>
<keyword evidence="1" id="KW-0472">Membrane</keyword>
<dbReference type="InterPro" id="IPR050469">
    <property type="entry name" value="Diguanylate_Cyclase"/>
</dbReference>
<evidence type="ECO:0000259" key="2">
    <source>
        <dbReference type="PROSITE" id="PS50887"/>
    </source>
</evidence>
<organism evidence="3 4">
    <name type="scientific">Deinococcus roseus</name>
    <dbReference type="NCBI Taxonomy" id="392414"/>
    <lineage>
        <taxon>Bacteria</taxon>
        <taxon>Thermotogati</taxon>
        <taxon>Deinococcota</taxon>
        <taxon>Deinococci</taxon>
        <taxon>Deinococcales</taxon>
        <taxon>Deinococcaceae</taxon>
        <taxon>Deinococcus</taxon>
    </lineage>
</organism>
<protein>
    <recommendedName>
        <fullName evidence="2">GGDEF domain-containing protein</fullName>
    </recommendedName>
</protein>
<evidence type="ECO:0000313" key="3">
    <source>
        <dbReference type="EMBL" id="GGJ45646.1"/>
    </source>
</evidence>
<dbReference type="RefSeq" id="WP_189004765.1">
    <property type="nucleotide sequence ID" value="NZ_BMOD01000015.1"/>
</dbReference>
<proteinExistence type="predicted"/>